<feature type="non-terminal residue" evidence="1">
    <location>
        <position position="1"/>
    </location>
</feature>
<dbReference type="AlphaFoldDB" id="A0A0F8VJ83"/>
<accession>A0A0F8VJ83</accession>
<gene>
    <name evidence="1" type="ORF">LCGC14_3166980</name>
</gene>
<reference evidence="1" key="1">
    <citation type="journal article" date="2015" name="Nature">
        <title>Complex archaea that bridge the gap between prokaryotes and eukaryotes.</title>
        <authorList>
            <person name="Spang A."/>
            <person name="Saw J.H."/>
            <person name="Jorgensen S.L."/>
            <person name="Zaremba-Niedzwiedzka K."/>
            <person name="Martijn J."/>
            <person name="Lind A.E."/>
            <person name="van Eijk R."/>
            <person name="Schleper C."/>
            <person name="Guy L."/>
            <person name="Ettema T.J."/>
        </authorList>
    </citation>
    <scope>NUCLEOTIDE SEQUENCE</scope>
</reference>
<protein>
    <submittedName>
        <fullName evidence="1">Uncharacterized protein</fullName>
    </submittedName>
</protein>
<organism evidence="1">
    <name type="scientific">marine sediment metagenome</name>
    <dbReference type="NCBI Taxonomy" id="412755"/>
    <lineage>
        <taxon>unclassified sequences</taxon>
        <taxon>metagenomes</taxon>
        <taxon>ecological metagenomes</taxon>
    </lineage>
</organism>
<sequence length="44" mass="5059">IMEQARAIAYEWVRPWFVVPLVVDYKTGESWGQLEDYTLNGGIG</sequence>
<name>A0A0F8VJ83_9ZZZZ</name>
<evidence type="ECO:0000313" key="1">
    <source>
        <dbReference type="EMBL" id="KKK44503.1"/>
    </source>
</evidence>
<proteinExistence type="predicted"/>
<comment type="caution">
    <text evidence="1">The sequence shown here is derived from an EMBL/GenBank/DDBJ whole genome shotgun (WGS) entry which is preliminary data.</text>
</comment>
<dbReference type="EMBL" id="LAZR01070172">
    <property type="protein sequence ID" value="KKK44503.1"/>
    <property type="molecule type" value="Genomic_DNA"/>
</dbReference>